<proteinExistence type="predicted"/>
<evidence type="ECO:0000313" key="4">
    <source>
        <dbReference type="Proteomes" id="UP000305067"/>
    </source>
</evidence>
<gene>
    <name evidence="3" type="ORF">BDV98DRAFT_573485</name>
</gene>
<keyword evidence="2" id="KW-0732">Signal</keyword>
<accession>A0A5C3Q7Z8</accession>
<evidence type="ECO:0000256" key="2">
    <source>
        <dbReference type="SAM" id="SignalP"/>
    </source>
</evidence>
<feature type="region of interest" description="Disordered" evidence="1">
    <location>
        <begin position="129"/>
        <end position="153"/>
    </location>
</feature>
<protein>
    <submittedName>
        <fullName evidence="3">Uncharacterized protein</fullName>
    </submittedName>
</protein>
<feature type="signal peptide" evidence="2">
    <location>
        <begin position="1"/>
        <end position="26"/>
    </location>
</feature>
<dbReference type="Proteomes" id="UP000305067">
    <property type="component" value="Unassembled WGS sequence"/>
</dbReference>
<name>A0A5C3Q7Z8_9AGAR</name>
<organism evidence="3 4">
    <name type="scientific">Pterulicium gracile</name>
    <dbReference type="NCBI Taxonomy" id="1884261"/>
    <lineage>
        <taxon>Eukaryota</taxon>
        <taxon>Fungi</taxon>
        <taxon>Dikarya</taxon>
        <taxon>Basidiomycota</taxon>
        <taxon>Agaricomycotina</taxon>
        <taxon>Agaricomycetes</taxon>
        <taxon>Agaricomycetidae</taxon>
        <taxon>Agaricales</taxon>
        <taxon>Pleurotineae</taxon>
        <taxon>Pterulaceae</taxon>
        <taxon>Pterulicium</taxon>
    </lineage>
</organism>
<feature type="chain" id="PRO_5022716209" evidence="2">
    <location>
        <begin position="27"/>
        <end position="153"/>
    </location>
</feature>
<evidence type="ECO:0000256" key="1">
    <source>
        <dbReference type="SAM" id="MobiDB-lite"/>
    </source>
</evidence>
<evidence type="ECO:0000313" key="3">
    <source>
        <dbReference type="EMBL" id="TFK98102.1"/>
    </source>
</evidence>
<dbReference type="EMBL" id="ML178842">
    <property type="protein sequence ID" value="TFK98102.1"/>
    <property type="molecule type" value="Genomic_DNA"/>
</dbReference>
<dbReference type="OrthoDB" id="2905268at2759"/>
<feature type="compositionally biased region" description="Polar residues" evidence="1">
    <location>
        <begin position="144"/>
        <end position="153"/>
    </location>
</feature>
<sequence>MLMESSALYTVVLVLAYTVLPGEGGAANMFSPVVAQTEAIAAELIILRFALGRSLSRKDVVTVAVATAPPAKFMDDSDSLENDLESGGTAAVLNLAPSKRAVARVHAQAQHSLMSTISQFPSSVADVLRSHLGGNDSGKEHVDTTTSQRSDSV</sequence>
<reference evidence="3 4" key="1">
    <citation type="journal article" date="2019" name="Nat. Ecol. Evol.">
        <title>Megaphylogeny resolves global patterns of mushroom evolution.</title>
        <authorList>
            <person name="Varga T."/>
            <person name="Krizsan K."/>
            <person name="Foldi C."/>
            <person name="Dima B."/>
            <person name="Sanchez-Garcia M."/>
            <person name="Sanchez-Ramirez S."/>
            <person name="Szollosi G.J."/>
            <person name="Szarkandi J.G."/>
            <person name="Papp V."/>
            <person name="Albert L."/>
            <person name="Andreopoulos W."/>
            <person name="Angelini C."/>
            <person name="Antonin V."/>
            <person name="Barry K.W."/>
            <person name="Bougher N.L."/>
            <person name="Buchanan P."/>
            <person name="Buyck B."/>
            <person name="Bense V."/>
            <person name="Catcheside P."/>
            <person name="Chovatia M."/>
            <person name="Cooper J."/>
            <person name="Damon W."/>
            <person name="Desjardin D."/>
            <person name="Finy P."/>
            <person name="Geml J."/>
            <person name="Haridas S."/>
            <person name="Hughes K."/>
            <person name="Justo A."/>
            <person name="Karasinski D."/>
            <person name="Kautmanova I."/>
            <person name="Kiss B."/>
            <person name="Kocsube S."/>
            <person name="Kotiranta H."/>
            <person name="LaButti K.M."/>
            <person name="Lechner B.E."/>
            <person name="Liimatainen K."/>
            <person name="Lipzen A."/>
            <person name="Lukacs Z."/>
            <person name="Mihaltcheva S."/>
            <person name="Morgado L.N."/>
            <person name="Niskanen T."/>
            <person name="Noordeloos M.E."/>
            <person name="Ohm R.A."/>
            <person name="Ortiz-Santana B."/>
            <person name="Ovrebo C."/>
            <person name="Racz N."/>
            <person name="Riley R."/>
            <person name="Savchenko A."/>
            <person name="Shiryaev A."/>
            <person name="Soop K."/>
            <person name="Spirin V."/>
            <person name="Szebenyi C."/>
            <person name="Tomsovsky M."/>
            <person name="Tulloss R.E."/>
            <person name="Uehling J."/>
            <person name="Grigoriev I.V."/>
            <person name="Vagvolgyi C."/>
            <person name="Papp T."/>
            <person name="Martin F.M."/>
            <person name="Miettinen O."/>
            <person name="Hibbett D.S."/>
            <person name="Nagy L.G."/>
        </authorList>
    </citation>
    <scope>NUCLEOTIDE SEQUENCE [LARGE SCALE GENOMIC DNA]</scope>
    <source>
        <strain evidence="3 4">CBS 309.79</strain>
    </source>
</reference>
<dbReference type="AlphaFoldDB" id="A0A5C3Q7Z8"/>
<keyword evidence="4" id="KW-1185">Reference proteome</keyword>